<organism evidence="2 3">
    <name type="scientific">Paspalum notatum var. saurae</name>
    <dbReference type="NCBI Taxonomy" id="547442"/>
    <lineage>
        <taxon>Eukaryota</taxon>
        <taxon>Viridiplantae</taxon>
        <taxon>Streptophyta</taxon>
        <taxon>Embryophyta</taxon>
        <taxon>Tracheophyta</taxon>
        <taxon>Spermatophyta</taxon>
        <taxon>Magnoliopsida</taxon>
        <taxon>Liliopsida</taxon>
        <taxon>Poales</taxon>
        <taxon>Poaceae</taxon>
        <taxon>PACMAD clade</taxon>
        <taxon>Panicoideae</taxon>
        <taxon>Andropogonodae</taxon>
        <taxon>Paspaleae</taxon>
        <taxon>Paspalinae</taxon>
        <taxon>Paspalum</taxon>
    </lineage>
</organism>
<evidence type="ECO:0000313" key="2">
    <source>
        <dbReference type="EMBL" id="WVZ95299.1"/>
    </source>
</evidence>
<name>A0AAQ3UPL2_PASNO</name>
<dbReference type="AlphaFoldDB" id="A0AAQ3UPL2"/>
<dbReference type="Proteomes" id="UP001341281">
    <property type="component" value="Chromosome 09"/>
</dbReference>
<proteinExistence type="predicted"/>
<feature type="compositionally biased region" description="Low complexity" evidence="1">
    <location>
        <begin position="45"/>
        <end position="57"/>
    </location>
</feature>
<feature type="compositionally biased region" description="Polar residues" evidence="1">
    <location>
        <begin position="7"/>
        <end position="16"/>
    </location>
</feature>
<protein>
    <submittedName>
        <fullName evidence="2">Uncharacterized protein</fullName>
    </submittedName>
</protein>
<reference evidence="2 3" key="1">
    <citation type="submission" date="2024-02" db="EMBL/GenBank/DDBJ databases">
        <title>High-quality chromosome-scale genome assembly of Pensacola bahiagrass (Paspalum notatum Flugge var. saurae).</title>
        <authorList>
            <person name="Vega J.M."/>
            <person name="Podio M."/>
            <person name="Orjuela J."/>
            <person name="Siena L.A."/>
            <person name="Pessino S.C."/>
            <person name="Combes M.C."/>
            <person name="Mariac C."/>
            <person name="Albertini E."/>
            <person name="Pupilli F."/>
            <person name="Ortiz J.P.A."/>
            <person name="Leblanc O."/>
        </authorList>
    </citation>
    <scope>NUCLEOTIDE SEQUENCE [LARGE SCALE GENOMIC DNA]</scope>
    <source>
        <strain evidence="2">R1</strain>
        <tissue evidence="2">Leaf</tissue>
    </source>
</reference>
<evidence type="ECO:0000256" key="1">
    <source>
        <dbReference type="SAM" id="MobiDB-lite"/>
    </source>
</evidence>
<evidence type="ECO:0000313" key="3">
    <source>
        <dbReference type="Proteomes" id="UP001341281"/>
    </source>
</evidence>
<feature type="compositionally biased region" description="Low complexity" evidence="1">
    <location>
        <begin position="18"/>
        <end position="30"/>
    </location>
</feature>
<feature type="region of interest" description="Disordered" evidence="1">
    <location>
        <begin position="1"/>
        <end position="69"/>
    </location>
</feature>
<accession>A0AAQ3UPL2</accession>
<sequence>MVAGATTPLSSTTDSPRSAATTGGSASSVANGRRADDSGMQRPQATTAASAVSAAHARQQERTAAGDKAMPWGRYTAHAAQLGSTSHGCCSVLNVAVHILRLLQTVLFLPVLMPPDMMLGISYLYNWLGATRSKDAMLGGRGPEPGYGDLTFGNHSQDLGLVSSSSKSHLDQTRSLWLKRRCRSCQPQPPWMGQRRGRRCTLTDLQSPCATCKAAGQRYQDGPCGAHVIPETRAGRMALGSTNIRGNAWFQ</sequence>
<keyword evidence="3" id="KW-1185">Reference proteome</keyword>
<gene>
    <name evidence="2" type="ORF">U9M48_041082</name>
</gene>
<dbReference type="EMBL" id="CP144753">
    <property type="protein sequence ID" value="WVZ95299.1"/>
    <property type="molecule type" value="Genomic_DNA"/>
</dbReference>